<comment type="caution">
    <text evidence="7">The sequence shown here is derived from an EMBL/GenBank/DDBJ whole genome shotgun (WGS) entry which is preliminary data.</text>
</comment>
<keyword evidence="5 6" id="KW-0472">Membrane</keyword>
<evidence type="ECO:0000313" key="7">
    <source>
        <dbReference type="EMBL" id="KXA94125.1"/>
    </source>
</evidence>
<proteinExistence type="predicted"/>
<sequence>MFDLLIFIGTVAAISLSAIMVPGPVFAATVAKGIENKNAGVYIALGHGIVEIPLMALLYLGLARIIQSGSVTDAVGLIGGIVLIYLGVNILRKRDEGGSGSDLKRGSLMAGIATTAANPYFFVWWATVGFTLILKSSKFGMIGLVMFASVHLLCDLGWEVFVSRSASGAESVLGDKVRKATFLISSVIMIGFGVWFILSGLGIV</sequence>
<dbReference type="InterPro" id="IPR001123">
    <property type="entry name" value="LeuE-type"/>
</dbReference>
<comment type="subcellular location">
    <subcellularLocation>
        <location evidence="1">Cell membrane</location>
        <topology evidence="1">Multi-pass membrane protein</topology>
    </subcellularLocation>
</comment>
<evidence type="ECO:0000256" key="1">
    <source>
        <dbReference type="ARBA" id="ARBA00004651"/>
    </source>
</evidence>
<name>A0A133UIY3_9EURY</name>
<dbReference type="GO" id="GO:0006865">
    <property type="term" value="P:amino acid transport"/>
    <property type="evidence" value="ECO:0007669"/>
    <property type="project" value="InterPro"/>
</dbReference>
<dbReference type="Proteomes" id="UP000070463">
    <property type="component" value="Unassembled WGS sequence"/>
</dbReference>
<evidence type="ECO:0000256" key="4">
    <source>
        <dbReference type="ARBA" id="ARBA00022989"/>
    </source>
</evidence>
<evidence type="ECO:0000256" key="5">
    <source>
        <dbReference type="ARBA" id="ARBA00023136"/>
    </source>
</evidence>
<gene>
    <name evidence="7" type="ORF">AKJ37_07970</name>
</gene>
<feature type="transmembrane region" description="Helical" evidence="6">
    <location>
        <begin position="74"/>
        <end position="91"/>
    </location>
</feature>
<protein>
    <recommendedName>
        <fullName evidence="9">Lysine transporter LysE</fullName>
    </recommendedName>
</protein>
<evidence type="ECO:0000256" key="2">
    <source>
        <dbReference type="ARBA" id="ARBA00022475"/>
    </source>
</evidence>
<accession>A0A133UIY3</accession>
<reference evidence="7 8" key="1">
    <citation type="journal article" date="2016" name="Sci. Rep.">
        <title>Metabolic traits of an uncultured archaeal lineage -MSBL1- from brine pools of the Red Sea.</title>
        <authorList>
            <person name="Mwirichia R."/>
            <person name="Alam I."/>
            <person name="Rashid M."/>
            <person name="Vinu M."/>
            <person name="Ba-Alawi W."/>
            <person name="Anthony Kamau A."/>
            <person name="Kamanda Ngugi D."/>
            <person name="Goker M."/>
            <person name="Klenk H.P."/>
            <person name="Bajic V."/>
            <person name="Stingl U."/>
        </authorList>
    </citation>
    <scope>NUCLEOTIDE SEQUENCE [LARGE SCALE GENOMIC DNA]</scope>
    <source>
        <strain evidence="7">SCGC-AAA259I09</strain>
    </source>
</reference>
<keyword evidence="2" id="KW-1003">Cell membrane</keyword>
<feature type="transmembrane region" description="Helical" evidence="6">
    <location>
        <begin position="141"/>
        <end position="161"/>
    </location>
</feature>
<dbReference type="AlphaFoldDB" id="A0A133UIY3"/>
<dbReference type="PANTHER" id="PTHR38825">
    <property type="entry name" value="LYSINE EXPORTER PROTEIN (LYSE/YGGA)"/>
    <property type="match status" value="1"/>
</dbReference>
<dbReference type="Pfam" id="PF01810">
    <property type="entry name" value="LysE"/>
    <property type="match status" value="1"/>
</dbReference>
<keyword evidence="8" id="KW-1185">Reference proteome</keyword>
<dbReference type="GO" id="GO:0005886">
    <property type="term" value="C:plasma membrane"/>
    <property type="evidence" value="ECO:0007669"/>
    <property type="project" value="UniProtKB-SubCell"/>
</dbReference>
<feature type="transmembrane region" description="Helical" evidence="6">
    <location>
        <begin position="111"/>
        <end position="134"/>
    </location>
</feature>
<evidence type="ECO:0000256" key="3">
    <source>
        <dbReference type="ARBA" id="ARBA00022692"/>
    </source>
</evidence>
<keyword evidence="4 6" id="KW-1133">Transmembrane helix</keyword>
<dbReference type="PANTHER" id="PTHR38825:SF1">
    <property type="entry name" value="TRANSPORTER, LYSE FAMILY"/>
    <property type="match status" value="1"/>
</dbReference>
<keyword evidence="3 6" id="KW-0812">Transmembrane</keyword>
<feature type="transmembrane region" description="Helical" evidence="6">
    <location>
        <begin position="181"/>
        <end position="203"/>
    </location>
</feature>
<evidence type="ECO:0000256" key="6">
    <source>
        <dbReference type="SAM" id="Phobius"/>
    </source>
</evidence>
<organism evidence="7 8">
    <name type="scientific">candidate division MSBL1 archaeon SCGC-AAA259I09</name>
    <dbReference type="NCBI Taxonomy" id="1698267"/>
    <lineage>
        <taxon>Archaea</taxon>
        <taxon>Methanobacteriati</taxon>
        <taxon>Methanobacteriota</taxon>
        <taxon>candidate division MSBL1</taxon>
    </lineage>
</organism>
<feature type="transmembrane region" description="Helical" evidence="6">
    <location>
        <begin position="43"/>
        <end position="62"/>
    </location>
</feature>
<dbReference type="EMBL" id="LHXR01000208">
    <property type="protein sequence ID" value="KXA94125.1"/>
    <property type="molecule type" value="Genomic_DNA"/>
</dbReference>
<evidence type="ECO:0008006" key="9">
    <source>
        <dbReference type="Google" id="ProtNLM"/>
    </source>
</evidence>
<evidence type="ECO:0000313" key="8">
    <source>
        <dbReference type="Proteomes" id="UP000070463"/>
    </source>
</evidence>